<dbReference type="RefSeq" id="WP_091843689.1">
    <property type="nucleotide sequence ID" value="NZ_FOAN01000020.1"/>
</dbReference>
<sequence>MPTPNELEAKLWKALRSDMTVMLGLDRSGDNLLRPMTVQLDGDADRGPLWIFSASDTELVKALTGSESAFMSFADKGHDLFARINGTLVLDNDRAVIDRLWNRFVAAWYEQGKDDPKLALLRFDPRQAEIWENEWSLIAGIQLLFGSDPKKDYADKTANIRLA</sequence>
<dbReference type="SUPFAM" id="SSF50475">
    <property type="entry name" value="FMN-binding split barrel"/>
    <property type="match status" value="1"/>
</dbReference>
<dbReference type="Pfam" id="PF16242">
    <property type="entry name" value="Pyrid_ox_like"/>
    <property type="match status" value="1"/>
</dbReference>
<name>A0A1H8AL40_9HYPH</name>
<organism evidence="2 3">
    <name type="scientific">Bosea lupini</name>
    <dbReference type="NCBI Taxonomy" id="1036779"/>
    <lineage>
        <taxon>Bacteria</taxon>
        <taxon>Pseudomonadati</taxon>
        <taxon>Pseudomonadota</taxon>
        <taxon>Alphaproteobacteria</taxon>
        <taxon>Hyphomicrobiales</taxon>
        <taxon>Boseaceae</taxon>
        <taxon>Bosea</taxon>
    </lineage>
</organism>
<dbReference type="PANTHER" id="PTHR34818">
    <property type="entry name" value="PROTEIN BLI-3"/>
    <property type="match status" value="1"/>
</dbReference>
<evidence type="ECO:0000313" key="2">
    <source>
        <dbReference type="EMBL" id="SEM71475.1"/>
    </source>
</evidence>
<dbReference type="Proteomes" id="UP000199664">
    <property type="component" value="Unassembled WGS sequence"/>
</dbReference>
<dbReference type="InterPro" id="IPR038725">
    <property type="entry name" value="YdaG_split_barrel_FMN-bd"/>
</dbReference>
<dbReference type="OrthoDB" id="1432662at2"/>
<keyword evidence="3" id="KW-1185">Reference proteome</keyword>
<dbReference type="PANTHER" id="PTHR34818:SF1">
    <property type="entry name" value="PROTEIN BLI-3"/>
    <property type="match status" value="1"/>
</dbReference>
<dbReference type="EMBL" id="FOAN01000020">
    <property type="protein sequence ID" value="SEM71475.1"/>
    <property type="molecule type" value="Genomic_DNA"/>
</dbReference>
<dbReference type="AlphaFoldDB" id="A0A1H8AL40"/>
<gene>
    <name evidence="2" type="ORF">SAMN04515666_12025</name>
</gene>
<accession>A0A1H8AL40</accession>
<dbReference type="InterPro" id="IPR012349">
    <property type="entry name" value="Split_barrel_FMN-bd"/>
</dbReference>
<protein>
    <submittedName>
        <fullName evidence="2">Pyridoxamine 5'-phosphate oxidase like</fullName>
    </submittedName>
</protein>
<dbReference type="InterPro" id="IPR052917">
    <property type="entry name" value="Stress-Dev_Protein"/>
</dbReference>
<feature type="domain" description="General stress protein FMN-binding split barrel" evidence="1">
    <location>
        <begin position="9"/>
        <end position="142"/>
    </location>
</feature>
<reference evidence="3" key="1">
    <citation type="submission" date="2016-10" db="EMBL/GenBank/DDBJ databases">
        <authorList>
            <person name="Varghese N."/>
            <person name="Submissions S."/>
        </authorList>
    </citation>
    <scope>NUCLEOTIDE SEQUENCE [LARGE SCALE GENOMIC DNA]</scope>
    <source>
        <strain evidence="3">LMG 26383,CCUG 61248,R- 45681</strain>
    </source>
</reference>
<evidence type="ECO:0000313" key="3">
    <source>
        <dbReference type="Proteomes" id="UP000199664"/>
    </source>
</evidence>
<dbReference type="STRING" id="1036779.SAMN04515666_12025"/>
<evidence type="ECO:0000259" key="1">
    <source>
        <dbReference type="Pfam" id="PF16242"/>
    </source>
</evidence>
<proteinExistence type="predicted"/>
<dbReference type="Gene3D" id="2.30.110.10">
    <property type="entry name" value="Electron Transport, Fmn-binding Protein, Chain A"/>
    <property type="match status" value="1"/>
</dbReference>